<reference evidence="2" key="1">
    <citation type="journal article" date="2018" name="DNA Res.">
        <title>Multiple hybrid de novo genome assembly of finger millet, an orphan allotetraploid crop.</title>
        <authorList>
            <person name="Hatakeyama M."/>
            <person name="Aluri S."/>
            <person name="Balachadran M.T."/>
            <person name="Sivarajan S.R."/>
            <person name="Patrignani A."/>
            <person name="Gruter S."/>
            <person name="Poveda L."/>
            <person name="Shimizu-Inatsugi R."/>
            <person name="Baeten J."/>
            <person name="Francoijs K.J."/>
            <person name="Nataraja K.N."/>
            <person name="Reddy Y.A.N."/>
            <person name="Phadnis S."/>
            <person name="Ravikumar R.L."/>
            <person name="Schlapbach R."/>
            <person name="Sreeman S.M."/>
            <person name="Shimizu K.K."/>
        </authorList>
    </citation>
    <scope>NUCLEOTIDE SEQUENCE</scope>
</reference>
<dbReference type="EMBL" id="BQKI01000003">
    <property type="protein sequence ID" value="GJM90480.1"/>
    <property type="molecule type" value="Genomic_DNA"/>
</dbReference>
<feature type="compositionally biased region" description="Low complexity" evidence="1">
    <location>
        <begin position="210"/>
        <end position="228"/>
    </location>
</feature>
<protein>
    <recommendedName>
        <fullName evidence="4">PLATZ transcription factor family protein</fullName>
    </recommendedName>
</protein>
<gene>
    <name evidence="2" type="primary">ga06762</name>
    <name evidence="2" type="ORF">PR202_ga06762</name>
</gene>
<dbReference type="PANTHER" id="PTHR31065">
    <property type="entry name" value="PLATZ TRANSCRIPTION FACTOR FAMILY PROTEIN"/>
    <property type="match status" value="1"/>
</dbReference>
<dbReference type="InterPro" id="IPR006734">
    <property type="entry name" value="PLATZ"/>
</dbReference>
<accession>A0AAV5BVY6</accession>
<feature type="region of interest" description="Disordered" evidence="1">
    <location>
        <begin position="158"/>
        <end position="245"/>
    </location>
</feature>
<dbReference type="Proteomes" id="UP001054889">
    <property type="component" value="Unassembled WGS sequence"/>
</dbReference>
<comment type="caution">
    <text evidence="2">The sequence shown here is derived from an EMBL/GenBank/DDBJ whole genome shotgun (WGS) entry which is preliminary data.</text>
</comment>
<dbReference type="PANTHER" id="PTHR31065:SF49">
    <property type="entry name" value="PLATZ TRANSCRIPTION FACTOR FAMILY PROTEIN"/>
    <property type="match status" value="1"/>
</dbReference>
<feature type="compositionally biased region" description="Polar residues" evidence="1">
    <location>
        <begin position="236"/>
        <end position="245"/>
    </location>
</feature>
<evidence type="ECO:0000256" key="1">
    <source>
        <dbReference type="SAM" id="MobiDB-lite"/>
    </source>
</evidence>
<feature type="compositionally biased region" description="Acidic residues" evidence="1">
    <location>
        <begin position="161"/>
        <end position="182"/>
    </location>
</feature>
<proteinExistence type="predicted"/>
<name>A0AAV5BVY6_ELECO</name>
<keyword evidence="3" id="KW-1185">Reference proteome</keyword>
<dbReference type="AlphaFoldDB" id="A0AAV5BVY6"/>
<dbReference type="Pfam" id="PF04640">
    <property type="entry name" value="PLATZ"/>
    <property type="match status" value="1"/>
</dbReference>
<evidence type="ECO:0000313" key="2">
    <source>
        <dbReference type="EMBL" id="GJM90480.1"/>
    </source>
</evidence>
<organism evidence="2 3">
    <name type="scientific">Eleusine coracana subsp. coracana</name>
    <dbReference type="NCBI Taxonomy" id="191504"/>
    <lineage>
        <taxon>Eukaryota</taxon>
        <taxon>Viridiplantae</taxon>
        <taxon>Streptophyta</taxon>
        <taxon>Embryophyta</taxon>
        <taxon>Tracheophyta</taxon>
        <taxon>Spermatophyta</taxon>
        <taxon>Magnoliopsida</taxon>
        <taxon>Liliopsida</taxon>
        <taxon>Poales</taxon>
        <taxon>Poaceae</taxon>
        <taxon>PACMAD clade</taxon>
        <taxon>Chloridoideae</taxon>
        <taxon>Cynodonteae</taxon>
        <taxon>Eleusininae</taxon>
        <taxon>Eleusine</taxon>
    </lineage>
</organism>
<reference evidence="2" key="2">
    <citation type="submission" date="2021-12" db="EMBL/GenBank/DDBJ databases">
        <title>Resequencing data analysis of finger millet.</title>
        <authorList>
            <person name="Hatakeyama M."/>
            <person name="Aluri S."/>
            <person name="Balachadran M.T."/>
            <person name="Sivarajan S.R."/>
            <person name="Poveda L."/>
            <person name="Shimizu-Inatsugi R."/>
            <person name="Schlapbach R."/>
            <person name="Sreeman S.M."/>
            <person name="Shimizu K.K."/>
        </authorList>
    </citation>
    <scope>NUCLEOTIDE SEQUENCE</scope>
</reference>
<evidence type="ECO:0000313" key="3">
    <source>
        <dbReference type="Proteomes" id="UP001054889"/>
    </source>
</evidence>
<evidence type="ECO:0008006" key="4">
    <source>
        <dbReference type="Google" id="ProtNLM"/>
    </source>
</evidence>
<sequence>MARADAERVPPTWLVPLLKATFFEPCPEHPEASRSTRSGGCNFFCTVCTGRALCHACVAPDHAGHQLIQVRKSSGHNVVKVKDVQALMLAVDEVQVYLINSENVVFLNERPQSGRGKAGEHRCDCCSRALRDEVYRFCSLGCKLECMEWDLDVSFVVQPETESESSEEDGSETEEDTETDDDASSRPTKRLRYTEARSARANWAVGDGAGTSAAATASPATPASNGPSSHRRQQRKGTPSSFPLF</sequence>